<feature type="domain" description="Knr4/Smi1-like" evidence="1">
    <location>
        <begin position="37"/>
        <end position="198"/>
    </location>
</feature>
<dbReference type="SUPFAM" id="SSF160631">
    <property type="entry name" value="SMI1/KNR4-like"/>
    <property type="match status" value="1"/>
</dbReference>
<dbReference type="Proteomes" id="UP000240957">
    <property type="component" value="Unassembled WGS sequence"/>
</dbReference>
<dbReference type="EMBL" id="JBHRSF010000005">
    <property type="protein sequence ID" value="MFC2994047.1"/>
    <property type="molecule type" value="Genomic_DNA"/>
</dbReference>
<organism evidence="3 4">
    <name type="scientific">Acinetobacter sichuanensis</name>
    <dbReference type="NCBI Taxonomy" id="2136183"/>
    <lineage>
        <taxon>Bacteria</taxon>
        <taxon>Pseudomonadati</taxon>
        <taxon>Pseudomonadota</taxon>
        <taxon>Gammaproteobacteria</taxon>
        <taxon>Moraxellales</taxon>
        <taxon>Moraxellaceae</taxon>
        <taxon>Acinetobacter</taxon>
    </lineage>
</organism>
<name>A0A371YUY6_9GAMM</name>
<evidence type="ECO:0000313" key="4">
    <source>
        <dbReference type="Proteomes" id="UP000240957"/>
    </source>
</evidence>
<keyword evidence="5" id="KW-1185">Reference proteome</keyword>
<dbReference type="OrthoDB" id="1190024at2"/>
<evidence type="ECO:0000313" key="3">
    <source>
        <dbReference type="EMBL" id="RFC85239.1"/>
    </source>
</evidence>
<reference evidence="3 4" key="2">
    <citation type="submission" date="2018-08" db="EMBL/GenBank/DDBJ databases">
        <title>The draft genome of Acinetobacter sichuanensis strain WCHAc060041.</title>
        <authorList>
            <person name="Qin J."/>
            <person name="Feng Y."/>
            <person name="Zong Z."/>
        </authorList>
    </citation>
    <scope>NUCLEOTIDE SEQUENCE [LARGE SCALE GENOMIC DNA]</scope>
    <source>
        <strain evidence="3 4">WCHAc060041</strain>
    </source>
</reference>
<dbReference type="EMBL" id="PYIX02000002">
    <property type="protein sequence ID" value="RFC85239.1"/>
    <property type="molecule type" value="Genomic_DNA"/>
</dbReference>
<dbReference type="SMART" id="SM00860">
    <property type="entry name" value="SMI1_KNR4"/>
    <property type="match status" value="1"/>
</dbReference>
<gene>
    <name evidence="2" type="ORF">ACFODO_01940</name>
    <name evidence="3" type="ORF">C9E89_002315</name>
</gene>
<accession>A0A371YUY6</accession>
<reference evidence="2" key="4">
    <citation type="submission" date="2024-09" db="EMBL/GenBank/DDBJ databases">
        <authorList>
            <person name="Sun Q."/>
            <person name="Mori K."/>
        </authorList>
    </citation>
    <scope>NUCLEOTIDE SEQUENCE</scope>
    <source>
        <strain evidence="2">KCTC 62575</strain>
    </source>
</reference>
<proteinExistence type="predicted"/>
<dbReference type="AlphaFoldDB" id="A0A371YUY6"/>
<dbReference type="InterPro" id="IPR018958">
    <property type="entry name" value="Knr4/Smi1-like_dom"/>
</dbReference>
<reference evidence="2" key="1">
    <citation type="journal article" date="2014" name="Int. J. Syst. Evol. Microbiol.">
        <title>Complete genome of a new Firmicutes species belonging to the dominant human colonic microbiota ('Ruminococcus bicirculans') reveals two chromosomes and a selective capacity to utilize plant glucans.</title>
        <authorList>
            <consortium name="NISC Comparative Sequencing Program"/>
            <person name="Wegmann U."/>
            <person name="Louis P."/>
            <person name="Goesmann A."/>
            <person name="Henrissat B."/>
            <person name="Duncan S.H."/>
            <person name="Flint H.J."/>
        </authorList>
    </citation>
    <scope>NUCLEOTIDE SEQUENCE</scope>
    <source>
        <strain evidence="2">KCTC 62575</strain>
    </source>
</reference>
<comment type="caution">
    <text evidence="3">The sequence shown here is derived from an EMBL/GenBank/DDBJ whole genome shotgun (WGS) entry which is preliminary data.</text>
</comment>
<dbReference type="Pfam" id="PF09346">
    <property type="entry name" value="SMI1_KNR4"/>
    <property type="match status" value="1"/>
</dbReference>
<reference evidence="5" key="3">
    <citation type="journal article" date="2019" name="Int. J. Syst. Evol. Microbiol.">
        <title>The Global Catalogue of Microorganisms (GCM) 10K type strain sequencing project: providing services to taxonomists for standard genome sequencing and annotation.</title>
        <authorList>
            <consortium name="The Broad Institute Genomics Platform"/>
            <consortium name="The Broad Institute Genome Sequencing Center for Infectious Disease"/>
            <person name="Wu L."/>
            <person name="Ma J."/>
        </authorList>
    </citation>
    <scope>NUCLEOTIDE SEQUENCE [LARGE SCALE GENOMIC DNA]</scope>
    <source>
        <strain evidence="5">KCTC 62575</strain>
    </source>
</reference>
<evidence type="ECO:0000313" key="5">
    <source>
        <dbReference type="Proteomes" id="UP001595455"/>
    </source>
</evidence>
<dbReference type="Gene3D" id="3.40.1580.10">
    <property type="entry name" value="SMI1/KNR4-like"/>
    <property type="match status" value="1"/>
</dbReference>
<dbReference type="RefSeq" id="WP_107006835.1">
    <property type="nucleotide sequence ID" value="NZ_JBHRSF010000005.1"/>
</dbReference>
<evidence type="ECO:0000313" key="2">
    <source>
        <dbReference type="EMBL" id="MFC2994047.1"/>
    </source>
</evidence>
<sequence length="206" mass="23988">MHEQLQRIQQKLAQLKIQDSHLDLFGAKRHQYQLNPPVSLELIQQFEQRYGIHLPDEYVQFLINIGNGGAGPFLGLEPFEHILFVDLDRPNSAQLLHPDLPFPHQKAWNEAFNANCDEDDEQEFERQYFEFHQHQMDGVIAICNYGCGVSVNLVVNGAEYGHIWTDDRANDGGIYPSQELGNRERITFLNWYERWLDQSLHETAVK</sequence>
<protein>
    <submittedName>
        <fullName evidence="3">SMI1/KNR4 family protein</fullName>
    </submittedName>
</protein>
<dbReference type="InterPro" id="IPR037883">
    <property type="entry name" value="Knr4/Smi1-like_sf"/>
</dbReference>
<dbReference type="Proteomes" id="UP001595455">
    <property type="component" value="Unassembled WGS sequence"/>
</dbReference>
<evidence type="ECO:0000259" key="1">
    <source>
        <dbReference type="SMART" id="SM00860"/>
    </source>
</evidence>